<feature type="region of interest" description="Disordered" evidence="8">
    <location>
        <begin position="31"/>
        <end position="50"/>
    </location>
</feature>
<dbReference type="GO" id="GO:0005634">
    <property type="term" value="C:nucleus"/>
    <property type="evidence" value="ECO:0007669"/>
    <property type="project" value="TreeGrafter"/>
</dbReference>
<accession>A0A9D5CYQ6</accession>
<dbReference type="GO" id="GO:0003700">
    <property type="term" value="F:DNA-binding transcription factor activity"/>
    <property type="evidence" value="ECO:0007669"/>
    <property type="project" value="InterPro"/>
</dbReference>
<dbReference type="PROSITE" id="PS00028">
    <property type="entry name" value="ZINC_FINGER_C2H2_1"/>
    <property type="match status" value="2"/>
</dbReference>
<feature type="domain" description="C2H2-type" evidence="9">
    <location>
        <begin position="196"/>
        <end position="223"/>
    </location>
</feature>
<keyword evidence="1" id="KW-0479">Metal-binding</keyword>
<dbReference type="PROSITE" id="PS50157">
    <property type="entry name" value="ZINC_FINGER_C2H2_2"/>
    <property type="match status" value="2"/>
</dbReference>
<dbReference type="InterPro" id="IPR044653">
    <property type="entry name" value="AZF1/2/3-like"/>
</dbReference>
<evidence type="ECO:0000313" key="11">
    <source>
        <dbReference type="Proteomes" id="UP001085076"/>
    </source>
</evidence>
<dbReference type="SMART" id="SM00355">
    <property type="entry name" value="ZnF_C2H2"/>
    <property type="match status" value="3"/>
</dbReference>
<dbReference type="Gene3D" id="3.30.160.60">
    <property type="entry name" value="Classic Zinc Finger"/>
    <property type="match status" value="2"/>
</dbReference>
<evidence type="ECO:0000256" key="2">
    <source>
        <dbReference type="ARBA" id="ARBA00022737"/>
    </source>
</evidence>
<dbReference type="PANTHER" id="PTHR45988">
    <property type="entry name" value="C2H2 TYPE ZINC FINGER TRANSCRIPTION FACTOR FAMILY-RELATED"/>
    <property type="match status" value="1"/>
</dbReference>
<evidence type="ECO:0000256" key="4">
    <source>
        <dbReference type="ARBA" id="ARBA00022833"/>
    </source>
</evidence>
<keyword evidence="2" id="KW-0677">Repeat</keyword>
<dbReference type="Proteomes" id="UP001085076">
    <property type="component" value="Miscellaneous, Linkage group lg02"/>
</dbReference>
<evidence type="ECO:0000256" key="3">
    <source>
        <dbReference type="ARBA" id="ARBA00022771"/>
    </source>
</evidence>
<reference evidence="10" key="1">
    <citation type="submission" date="2021-03" db="EMBL/GenBank/DDBJ databases">
        <authorList>
            <person name="Li Z."/>
            <person name="Yang C."/>
        </authorList>
    </citation>
    <scope>NUCLEOTIDE SEQUENCE</scope>
    <source>
        <strain evidence="10">Dzin_1.0</strain>
        <tissue evidence="10">Leaf</tissue>
    </source>
</reference>
<name>A0A9D5CYQ6_9LILI</name>
<feature type="compositionally biased region" description="Basic and acidic residues" evidence="8">
    <location>
        <begin position="1"/>
        <end position="10"/>
    </location>
</feature>
<dbReference type="InterPro" id="IPR013087">
    <property type="entry name" value="Znf_C2H2_type"/>
</dbReference>
<evidence type="ECO:0000256" key="6">
    <source>
        <dbReference type="ARBA" id="ARBA00023163"/>
    </source>
</evidence>
<reference evidence="10" key="2">
    <citation type="journal article" date="2022" name="Hortic Res">
        <title>The genome of Dioscorea zingiberensis sheds light on the biosynthesis, origin and evolution of the medicinally important diosgenin saponins.</title>
        <authorList>
            <person name="Li Y."/>
            <person name="Tan C."/>
            <person name="Li Z."/>
            <person name="Guo J."/>
            <person name="Li S."/>
            <person name="Chen X."/>
            <person name="Wang C."/>
            <person name="Dai X."/>
            <person name="Yang H."/>
            <person name="Song W."/>
            <person name="Hou L."/>
            <person name="Xu J."/>
            <person name="Tong Z."/>
            <person name="Xu A."/>
            <person name="Yuan X."/>
            <person name="Wang W."/>
            <person name="Yang Q."/>
            <person name="Chen L."/>
            <person name="Sun Z."/>
            <person name="Wang K."/>
            <person name="Pan B."/>
            <person name="Chen J."/>
            <person name="Bao Y."/>
            <person name="Liu F."/>
            <person name="Qi X."/>
            <person name="Gang D.R."/>
            <person name="Wen J."/>
            <person name="Li J."/>
        </authorList>
    </citation>
    <scope>NUCLEOTIDE SEQUENCE</scope>
    <source>
        <strain evidence="10">Dzin_1.0</strain>
    </source>
</reference>
<feature type="region of interest" description="Disordered" evidence="8">
    <location>
        <begin position="1"/>
        <end position="20"/>
    </location>
</feature>
<dbReference type="GO" id="GO:0008270">
    <property type="term" value="F:zinc ion binding"/>
    <property type="evidence" value="ECO:0007669"/>
    <property type="project" value="UniProtKB-KW"/>
</dbReference>
<evidence type="ECO:0000313" key="10">
    <source>
        <dbReference type="EMBL" id="KAJ0981823.1"/>
    </source>
</evidence>
<evidence type="ECO:0000256" key="8">
    <source>
        <dbReference type="SAM" id="MobiDB-lite"/>
    </source>
</evidence>
<feature type="domain" description="C2H2-type" evidence="9">
    <location>
        <begin position="56"/>
        <end position="85"/>
    </location>
</feature>
<dbReference type="SUPFAM" id="SSF57667">
    <property type="entry name" value="beta-beta-alpha zinc fingers"/>
    <property type="match status" value="2"/>
</dbReference>
<dbReference type="InterPro" id="IPR036236">
    <property type="entry name" value="Znf_C2H2_sf"/>
</dbReference>
<organism evidence="10 11">
    <name type="scientific">Dioscorea zingiberensis</name>
    <dbReference type="NCBI Taxonomy" id="325984"/>
    <lineage>
        <taxon>Eukaryota</taxon>
        <taxon>Viridiplantae</taxon>
        <taxon>Streptophyta</taxon>
        <taxon>Embryophyta</taxon>
        <taxon>Tracheophyta</taxon>
        <taxon>Spermatophyta</taxon>
        <taxon>Magnoliopsida</taxon>
        <taxon>Liliopsida</taxon>
        <taxon>Dioscoreales</taxon>
        <taxon>Dioscoreaceae</taxon>
        <taxon>Dioscorea</taxon>
    </lineage>
</organism>
<evidence type="ECO:0000256" key="5">
    <source>
        <dbReference type="ARBA" id="ARBA00023015"/>
    </source>
</evidence>
<sequence length="308" mass="34738">MDSRGKEKVGKPNYSAPPPRMFLKIKIKGLQKNLSSSQKPDEKDSEQGENYETTLHVCTVCGKVFHAEKKLYNHMRVYLKKGIVPPEEKNTIHSTSEEEPVIKELLASHSSQDKMMDYRGWMNFDPDSMGPCENQAALILQMLSEDVTDNSISKAKARALVTEMHDFYLESNKKRKIENDDDDVQEQAQEDKTKAYACHTCNKLFSTPQALGGHRANHTKVKNNSNVVETSEKGKMISGQAKKHQCNKCDAVFPCGQALGGHMRKHFLKDHPRAMVVEQSHQVFDFDLNEEPIMEGGEGAGERGVEEE</sequence>
<dbReference type="AlphaFoldDB" id="A0A9D5CYQ6"/>
<keyword evidence="3 7" id="KW-0863">Zinc-finger</keyword>
<proteinExistence type="predicted"/>
<dbReference type="PANTHER" id="PTHR45988:SF1">
    <property type="entry name" value="ZINC FINGER PROTEIN AZF2"/>
    <property type="match status" value="1"/>
</dbReference>
<keyword evidence="4" id="KW-0862">Zinc</keyword>
<dbReference type="EMBL" id="JAGGNH010000002">
    <property type="protein sequence ID" value="KAJ0981823.1"/>
    <property type="molecule type" value="Genomic_DNA"/>
</dbReference>
<protein>
    <recommendedName>
        <fullName evidence="9">C2H2-type domain-containing protein</fullName>
    </recommendedName>
</protein>
<keyword evidence="6" id="KW-0804">Transcription</keyword>
<keyword evidence="11" id="KW-1185">Reference proteome</keyword>
<dbReference type="OrthoDB" id="40579at2759"/>
<dbReference type="GO" id="GO:0000976">
    <property type="term" value="F:transcription cis-regulatory region binding"/>
    <property type="evidence" value="ECO:0007669"/>
    <property type="project" value="TreeGrafter"/>
</dbReference>
<evidence type="ECO:0000256" key="7">
    <source>
        <dbReference type="PROSITE-ProRule" id="PRU00042"/>
    </source>
</evidence>
<dbReference type="Pfam" id="PF13912">
    <property type="entry name" value="zf-C2H2_6"/>
    <property type="match status" value="3"/>
</dbReference>
<evidence type="ECO:0000256" key="1">
    <source>
        <dbReference type="ARBA" id="ARBA00022723"/>
    </source>
</evidence>
<gene>
    <name evidence="10" type="ORF">J5N97_010078</name>
</gene>
<comment type="caution">
    <text evidence="10">The sequence shown here is derived from an EMBL/GenBank/DDBJ whole genome shotgun (WGS) entry which is preliminary data.</text>
</comment>
<keyword evidence="5" id="KW-0805">Transcription regulation</keyword>
<evidence type="ECO:0000259" key="9">
    <source>
        <dbReference type="PROSITE" id="PS50157"/>
    </source>
</evidence>